<dbReference type="EMBL" id="CP003811">
    <property type="protein sequence ID" value="AIQ89793.1"/>
    <property type="molecule type" value="Genomic_DNA"/>
</dbReference>
<dbReference type="KEGG" id="mor:MOC_2038"/>
<evidence type="ECO:0000256" key="2">
    <source>
        <dbReference type="ARBA" id="ARBA00019418"/>
    </source>
</evidence>
<name>A0A089NVB0_9HYPH</name>
<dbReference type="PANTHER" id="PTHR12469">
    <property type="entry name" value="PROTEIN EMI5 HOMOLOG, MITOCHONDRIAL"/>
    <property type="match status" value="1"/>
</dbReference>
<reference evidence="4 5" key="1">
    <citation type="journal article" date="2014" name="PLoS ONE">
        <title>Genome Information of Methylobacterium oryzae, a Plant-Probiotic Methylotroph in the Phyllosphere.</title>
        <authorList>
            <person name="Kwak M.J."/>
            <person name="Jeong H."/>
            <person name="Madhaiyan M."/>
            <person name="Lee Y."/>
            <person name="Sa T.M."/>
            <person name="Oh T.K."/>
            <person name="Kim J.F."/>
        </authorList>
    </citation>
    <scope>NUCLEOTIDE SEQUENCE [LARGE SCALE GENOMIC DNA]</scope>
    <source>
        <strain evidence="4 5">CBMB20</strain>
    </source>
</reference>
<dbReference type="eggNOG" id="COG2938">
    <property type="taxonomic scope" value="Bacteria"/>
</dbReference>
<protein>
    <recommendedName>
        <fullName evidence="2">FAD assembly factor SdhE</fullName>
    </recommendedName>
</protein>
<dbReference type="GeneID" id="96604360"/>
<dbReference type="STRING" id="693986.MOC_2038"/>
<organism evidence="4 5">
    <name type="scientific">Methylobacterium oryzae CBMB20</name>
    <dbReference type="NCBI Taxonomy" id="693986"/>
    <lineage>
        <taxon>Bacteria</taxon>
        <taxon>Pseudomonadati</taxon>
        <taxon>Pseudomonadota</taxon>
        <taxon>Alphaproteobacteria</taxon>
        <taxon>Hyphomicrobiales</taxon>
        <taxon>Methylobacteriaceae</taxon>
        <taxon>Methylobacterium</taxon>
    </lineage>
</organism>
<evidence type="ECO:0000313" key="5">
    <source>
        <dbReference type="Proteomes" id="UP000029492"/>
    </source>
</evidence>
<dbReference type="AlphaFoldDB" id="A0A089NVB0"/>
<evidence type="ECO:0000256" key="1">
    <source>
        <dbReference type="ARBA" id="ARBA00008571"/>
    </source>
</evidence>
<dbReference type="GO" id="GO:0006099">
    <property type="term" value="P:tricarboxylic acid cycle"/>
    <property type="evidence" value="ECO:0007669"/>
    <property type="project" value="TreeGrafter"/>
</dbReference>
<dbReference type="InterPro" id="IPR036714">
    <property type="entry name" value="SDH_sf"/>
</dbReference>
<keyword evidence="5" id="KW-1185">Reference proteome</keyword>
<evidence type="ECO:0000256" key="3">
    <source>
        <dbReference type="ARBA" id="ARBA00023186"/>
    </source>
</evidence>
<evidence type="ECO:0000313" key="4">
    <source>
        <dbReference type="EMBL" id="AIQ89793.1"/>
    </source>
</evidence>
<dbReference type="Gene3D" id="1.10.150.250">
    <property type="entry name" value="Flavinator of succinate dehydrogenase"/>
    <property type="match status" value="1"/>
</dbReference>
<proteinExistence type="inferred from homology"/>
<dbReference type="SUPFAM" id="SSF109910">
    <property type="entry name" value="YgfY-like"/>
    <property type="match status" value="1"/>
</dbReference>
<dbReference type="RefSeq" id="WP_043351869.1">
    <property type="nucleotide sequence ID" value="NZ_CP003811.1"/>
</dbReference>
<comment type="similarity">
    <text evidence="1">Belongs to the SdhE FAD assembly factor family.</text>
</comment>
<accession>A0A089NVB0</accession>
<dbReference type="FunFam" id="1.10.150.250:FF:000004">
    <property type="entry name" value="Succinate dehydrogenase assembly factor 2, mitochondrial"/>
    <property type="match status" value="1"/>
</dbReference>
<gene>
    <name evidence="4" type="ORF">MOC_2038</name>
</gene>
<dbReference type="InterPro" id="IPR005631">
    <property type="entry name" value="SDH"/>
</dbReference>
<dbReference type="Proteomes" id="UP000029492">
    <property type="component" value="Chromosome"/>
</dbReference>
<keyword evidence="3" id="KW-0143">Chaperone</keyword>
<dbReference type="Pfam" id="PF03937">
    <property type="entry name" value="Sdh5"/>
    <property type="match status" value="1"/>
</dbReference>
<dbReference type="HOGENOM" id="CLU_103054_1_0_5"/>
<sequence length="98" mass="11527">MSGTTRTSADLDPRRRRLLYRAWHRGIREMDLIMGRFADAEIGDLSEAELDQFEALIEVPDRDLFKWLTGEVETPSNYDTSVWRRVRAFHRHDAPIHS</sequence>
<dbReference type="PANTHER" id="PTHR12469:SF2">
    <property type="entry name" value="SUCCINATE DEHYDROGENASE ASSEMBLY FACTOR 2, MITOCHONDRIAL"/>
    <property type="match status" value="1"/>
</dbReference>